<dbReference type="SUPFAM" id="SSF52540">
    <property type="entry name" value="P-loop containing nucleoside triphosphate hydrolases"/>
    <property type="match status" value="1"/>
</dbReference>
<keyword evidence="5 10" id="KW-0547">Nucleotide-binding</keyword>
<dbReference type="CDD" id="cd01876">
    <property type="entry name" value="YihA_EngB"/>
    <property type="match status" value="1"/>
</dbReference>
<dbReference type="InterPro" id="IPR006073">
    <property type="entry name" value="GTP-bd"/>
</dbReference>
<comment type="function">
    <text evidence="10">Necessary for normal cell division and for the maintenance of normal septation.</text>
</comment>
<dbReference type="PANTHER" id="PTHR11649">
    <property type="entry name" value="MSS1/TRME-RELATED GTP-BINDING PROTEIN"/>
    <property type="match status" value="1"/>
</dbReference>
<dbReference type="InterPro" id="IPR027417">
    <property type="entry name" value="P-loop_NTPase"/>
</dbReference>
<reference evidence="12 13" key="1">
    <citation type="submission" date="2016-12" db="EMBL/GenBank/DDBJ databases">
        <authorList>
            <person name="Song W.-J."/>
            <person name="Kurnit D.M."/>
        </authorList>
    </citation>
    <scope>NUCLEOTIDE SEQUENCE [LARGE SCALE GENOMIC DNA]</scope>
    <source>
        <strain evidence="12 13">DSM 11393</strain>
    </source>
</reference>
<dbReference type="Pfam" id="PF01926">
    <property type="entry name" value="MMR_HSR1"/>
    <property type="match status" value="1"/>
</dbReference>
<evidence type="ECO:0000259" key="11">
    <source>
        <dbReference type="PROSITE" id="PS51706"/>
    </source>
</evidence>
<dbReference type="EMBL" id="FRDI01000002">
    <property type="protein sequence ID" value="SHN49797.1"/>
    <property type="molecule type" value="Genomic_DNA"/>
</dbReference>
<dbReference type="GO" id="GO:0005525">
    <property type="term" value="F:GTP binding"/>
    <property type="evidence" value="ECO:0007669"/>
    <property type="project" value="UniProtKB-UniRule"/>
</dbReference>
<feature type="domain" description="EngB-type G" evidence="11">
    <location>
        <begin position="34"/>
        <end position="207"/>
    </location>
</feature>
<dbReference type="InterPro" id="IPR030393">
    <property type="entry name" value="G_ENGB_dom"/>
</dbReference>
<evidence type="ECO:0000256" key="7">
    <source>
        <dbReference type="ARBA" id="ARBA00023134"/>
    </source>
</evidence>
<name>A0A1M7RTX9_9BACT</name>
<evidence type="ECO:0000256" key="1">
    <source>
        <dbReference type="ARBA" id="ARBA00001946"/>
    </source>
</evidence>
<dbReference type="Gene3D" id="3.40.50.300">
    <property type="entry name" value="P-loop containing nucleotide triphosphate hydrolases"/>
    <property type="match status" value="1"/>
</dbReference>
<dbReference type="PROSITE" id="PS51706">
    <property type="entry name" value="G_ENGB"/>
    <property type="match status" value="1"/>
</dbReference>
<dbReference type="OrthoDB" id="9804921at2"/>
<protein>
    <recommendedName>
        <fullName evidence="10">Probable GTP-binding protein EngB</fullName>
    </recommendedName>
</protein>
<keyword evidence="3 10" id="KW-0132">Cell division</keyword>
<evidence type="ECO:0000256" key="4">
    <source>
        <dbReference type="ARBA" id="ARBA00022723"/>
    </source>
</evidence>
<dbReference type="PANTHER" id="PTHR11649:SF13">
    <property type="entry name" value="ENGB-TYPE G DOMAIN-CONTAINING PROTEIN"/>
    <property type="match status" value="1"/>
</dbReference>
<evidence type="ECO:0000256" key="6">
    <source>
        <dbReference type="ARBA" id="ARBA00022842"/>
    </source>
</evidence>
<evidence type="ECO:0000256" key="9">
    <source>
        <dbReference type="ARBA" id="ARBA00023306"/>
    </source>
</evidence>
<dbReference type="STRING" id="1121455.SAMN02745728_00171"/>
<dbReference type="NCBIfam" id="TIGR03598">
    <property type="entry name" value="GTPase_YsxC"/>
    <property type="match status" value="1"/>
</dbReference>
<evidence type="ECO:0000313" key="12">
    <source>
        <dbReference type="EMBL" id="SHN49797.1"/>
    </source>
</evidence>
<evidence type="ECO:0000256" key="10">
    <source>
        <dbReference type="HAMAP-Rule" id="MF_00321"/>
    </source>
</evidence>
<comment type="cofactor">
    <cofactor evidence="1">
        <name>Mg(2+)</name>
        <dbReference type="ChEBI" id="CHEBI:18420"/>
    </cofactor>
</comment>
<dbReference type="AlphaFoldDB" id="A0A1M7RTX9"/>
<evidence type="ECO:0000256" key="8">
    <source>
        <dbReference type="ARBA" id="ARBA00023210"/>
    </source>
</evidence>
<proteinExistence type="inferred from homology"/>
<dbReference type="Proteomes" id="UP000186469">
    <property type="component" value="Unassembled WGS sequence"/>
</dbReference>
<sequence length="209" mass="23624">MTENIDITKLFIGIELKATIFNLKQLDENSELTDLPHLALVGRSNVGKSSLLNCLAGRKSLAKVSASPGKTRSINLYQGHDYKGIPLLLADLPGYGYAKCSHSERESWRKLIEYYFDNAQGLKGLILLLDSRIAPQDSDKEMARYALNRGMFLVPVLTKVDKINQRERSLRQNEWENILNITPLLVSSKNRFGVIKMCEKMLELLEISV</sequence>
<dbReference type="GO" id="GO:0000917">
    <property type="term" value="P:division septum assembly"/>
    <property type="evidence" value="ECO:0007669"/>
    <property type="project" value="UniProtKB-KW"/>
</dbReference>
<evidence type="ECO:0000313" key="13">
    <source>
        <dbReference type="Proteomes" id="UP000186469"/>
    </source>
</evidence>
<organism evidence="12 13">
    <name type="scientific">Desulfovibrio litoralis DSM 11393</name>
    <dbReference type="NCBI Taxonomy" id="1121455"/>
    <lineage>
        <taxon>Bacteria</taxon>
        <taxon>Pseudomonadati</taxon>
        <taxon>Thermodesulfobacteriota</taxon>
        <taxon>Desulfovibrionia</taxon>
        <taxon>Desulfovibrionales</taxon>
        <taxon>Desulfovibrionaceae</taxon>
        <taxon>Desulfovibrio</taxon>
    </lineage>
</organism>
<gene>
    <name evidence="10" type="primary">engB</name>
    <name evidence="12" type="ORF">SAMN02745728_00171</name>
</gene>
<keyword evidence="6" id="KW-0460">Magnesium</keyword>
<dbReference type="RefSeq" id="WP_072695535.1">
    <property type="nucleotide sequence ID" value="NZ_FRDI01000002.1"/>
</dbReference>
<dbReference type="GO" id="GO:0046872">
    <property type="term" value="F:metal ion binding"/>
    <property type="evidence" value="ECO:0007669"/>
    <property type="project" value="UniProtKB-KW"/>
</dbReference>
<evidence type="ECO:0000256" key="5">
    <source>
        <dbReference type="ARBA" id="ARBA00022741"/>
    </source>
</evidence>
<accession>A0A1M7RTX9</accession>
<keyword evidence="7 10" id="KW-0342">GTP-binding</keyword>
<keyword evidence="9 10" id="KW-0131">Cell cycle</keyword>
<dbReference type="HAMAP" id="MF_00321">
    <property type="entry name" value="GTPase_EngB"/>
    <property type="match status" value="1"/>
</dbReference>
<keyword evidence="13" id="KW-1185">Reference proteome</keyword>
<comment type="similarity">
    <text evidence="2 10">Belongs to the TRAFAC class TrmE-Era-EngA-EngB-Septin-like GTPase superfamily. EngB GTPase family.</text>
</comment>
<dbReference type="InterPro" id="IPR019987">
    <property type="entry name" value="GTP-bd_ribosome_bio_YsxC"/>
</dbReference>
<evidence type="ECO:0000256" key="2">
    <source>
        <dbReference type="ARBA" id="ARBA00009638"/>
    </source>
</evidence>
<dbReference type="GO" id="GO:0005829">
    <property type="term" value="C:cytosol"/>
    <property type="evidence" value="ECO:0007669"/>
    <property type="project" value="TreeGrafter"/>
</dbReference>
<keyword evidence="4" id="KW-0479">Metal-binding</keyword>
<keyword evidence="8 10" id="KW-0717">Septation</keyword>
<evidence type="ECO:0000256" key="3">
    <source>
        <dbReference type="ARBA" id="ARBA00022618"/>
    </source>
</evidence>